<evidence type="ECO:0000256" key="1">
    <source>
        <dbReference type="SAM" id="SignalP"/>
    </source>
</evidence>
<keyword evidence="1" id="KW-0732">Signal</keyword>
<keyword evidence="3" id="KW-1185">Reference proteome</keyword>
<gene>
    <name evidence="2" type="ORF">Val02_04450</name>
</gene>
<name>A0A8J3YEA7_9ACTN</name>
<proteinExistence type="predicted"/>
<evidence type="ECO:0000313" key="3">
    <source>
        <dbReference type="Proteomes" id="UP000619260"/>
    </source>
</evidence>
<comment type="caution">
    <text evidence="2">The sequence shown here is derived from an EMBL/GenBank/DDBJ whole genome shotgun (WGS) entry which is preliminary data.</text>
</comment>
<evidence type="ECO:0000313" key="2">
    <source>
        <dbReference type="EMBL" id="GIJ43559.1"/>
    </source>
</evidence>
<sequence length="361" mass="37672">MRFHRLTAAVVIAAGVLVPTAAHAAGQTGRAIVWSDDPDASMCLAPGTRNWNSLGDLARNEICSDDVGLYSVYLPGQNASAGTVHVTAYGTDAAYCKVESWAPVGDSQRVKVRCRDTAGAAVNSRFTLSYVNQAPLSGGYPFAYVFGSQPTAAAYTPPANYQYNSSGGAANTITRQSAGVYTVDVPGLGGLGGHVQVTGYGPGGEWCNPFNWSTSGTSVRVQVRCYGGTGGPADSKFTMTYVRNGNIIDGAVCCRPSGGHGTSYLFAHLALAADYEPVDTYRFLDGTSRITRLGTGRYLVNYGWGTVKPGVVHVGATGSGLRCKVESFASDDSAVVACTTPTGLPVDTTYLLNHTGEKTIG</sequence>
<feature type="signal peptide" evidence="1">
    <location>
        <begin position="1"/>
        <end position="24"/>
    </location>
</feature>
<organism evidence="2 3">
    <name type="scientific">Virgisporangium aliadipatigenens</name>
    <dbReference type="NCBI Taxonomy" id="741659"/>
    <lineage>
        <taxon>Bacteria</taxon>
        <taxon>Bacillati</taxon>
        <taxon>Actinomycetota</taxon>
        <taxon>Actinomycetes</taxon>
        <taxon>Micromonosporales</taxon>
        <taxon>Micromonosporaceae</taxon>
        <taxon>Virgisporangium</taxon>
    </lineage>
</organism>
<dbReference type="RefSeq" id="WP_203897117.1">
    <property type="nucleotide sequence ID" value="NZ_BOPF01000002.1"/>
</dbReference>
<reference evidence="2" key="1">
    <citation type="submission" date="2021-01" db="EMBL/GenBank/DDBJ databases">
        <title>Whole genome shotgun sequence of Virgisporangium aliadipatigenens NBRC 105644.</title>
        <authorList>
            <person name="Komaki H."/>
            <person name="Tamura T."/>
        </authorList>
    </citation>
    <scope>NUCLEOTIDE SEQUENCE</scope>
    <source>
        <strain evidence="2">NBRC 105644</strain>
    </source>
</reference>
<feature type="chain" id="PRO_5035214850" evidence="1">
    <location>
        <begin position="25"/>
        <end position="361"/>
    </location>
</feature>
<dbReference type="AlphaFoldDB" id="A0A8J3YEA7"/>
<dbReference type="EMBL" id="BOPF01000002">
    <property type="protein sequence ID" value="GIJ43559.1"/>
    <property type="molecule type" value="Genomic_DNA"/>
</dbReference>
<accession>A0A8J3YEA7</accession>
<dbReference type="Proteomes" id="UP000619260">
    <property type="component" value="Unassembled WGS sequence"/>
</dbReference>
<protein>
    <submittedName>
        <fullName evidence="2">Uncharacterized protein</fullName>
    </submittedName>
</protein>